<evidence type="ECO:0000313" key="3">
    <source>
        <dbReference type="Proteomes" id="UP000076738"/>
    </source>
</evidence>
<feature type="region of interest" description="Disordered" evidence="1">
    <location>
        <begin position="1"/>
        <end position="208"/>
    </location>
</feature>
<feature type="compositionally biased region" description="Basic residues" evidence="1">
    <location>
        <begin position="27"/>
        <end position="39"/>
    </location>
</feature>
<evidence type="ECO:0000313" key="2">
    <source>
        <dbReference type="EMBL" id="KZP00392.1"/>
    </source>
</evidence>
<dbReference type="GO" id="GO:0006260">
    <property type="term" value="P:DNA replication"/>
    <property type="evidence" value="ECO:0007669"/>
    <property type="project" value="InterPro"/>
</dbReference>
<evidence type="ECO:0008006" key="4">
    <source>
        <dbReference type="Google" id="ProtNLM"/>
    </source>
</evidence>
<dbReference type="GO" id="GO:0043625">
    <property type="term" value="C:delta DNA polymerase complex"/>
    <property type="evidence" value="ECO:0007669"/>
    <property type="project" value="InterPro"/>
</dbReference>
<feature type="compositionally biased region" description="Basic and acidic residues" evidence="1">
    <location>
        <begin position="165"/>
        <end position="181"/>
    </location>
</feature>
<dbReference type="InterPro" id="IPR019038">
    <property type="entry name" value="POLD3"/>
</dbReference>
<protein>
    <recommendedName>
        <fullName evidence="4">DNA polymerase delta subunit 3</fullName>
    </recommendedName>
</protein>
<sequence length="208" mass="23213">MPKSKQRLPVKQEDEAEEDDDAPIRPGGRKTNGKSQRAKSAKEATLAAMFYESSDVDMQPAPSPEPVPKEEIEEISKDDMEAEDDEMNESEAQGIDKPKAKRRPKAKLKEGAIVMKDGKKKKRVVKSEMTTNDRGYMVMEDHSEYETVSESEELTVPPKPKKSTAKKDEKPKETVKEEVSKPKPKSKPTATSGGKKGGGKLMDYFNKK</sequence>
<gene>
    <name evidence="2" type="ORF">CALVIDRAFT_273905</name>
</gene>
<reference evidence="2 3" key="1">
    <citation type="journal article" date="2016" name="Mol. Biol. Evol.">
        <title>Comparative Genomics of Early-Diverging Mushroom-Forming Fungi Provides Insights into the Origins of Lignocellulose Decay Capabilities.</title>
        <authorList>
            <person name="Nagy L.G."/>
            <person name="Riley R."/>
            <person name="Tritt A."/>
            <person name="Adam C."/>
            <person name="Daum C."/>
            <person name="Floudas D."/>
            <person name="Sun H."/>
            <person name="Yadav J.S."/>
            <person name="Pangilinan J."/>
            <person name="Larsson K.H."/>
            <person name="Matsuura K."/>
            <person name="Barry K."/>
            <person name="Labutti K."/>
            <person name="Kuo R."/>
            <person name="Ohm R.A."/>
            <person name="Bhattacharya S.S."/>
            <person name="Shirouzu T."/>
            <person name="Yoshinaga Y."/>
            <person name="Martin F.M."/>
            <person name="Grigoriev I.V."/>
            <person name="Hibbett D.S."/>
        </authorList>
    </citation>
    <scope>NUCLEOTIDE SEQUENCE [LARGE SCALE GENOMIC DNA]</scope>
    <source>
        <strain evidence="2 3">TUFC12733</strain>
    </source>
</reference>
<dbReference type="EMBL" id="KV417269">
    <property type="protein sequence ID" value="KZP00392.1"/>
    <property type="molecule type" value="Genomic_DNA"/>
</dbReference>
<proteinExistence type="predicted"/>
<feature type="compositionally biased region" description="Acidic residues" evidence="1">
    <location>
        <begin position="80"/>
        <end position="89"/>
    </location>
</feature>
<organism evidence="2 3">
    <name type="scientific">Calocera viscosa (strain TUFC12733)</name>
    <dbReference type="NCBI Taxonomy" id="1330018"/>
    <lineage>
        <taxon>Eukaryota</taxon>
        <taxon>Fungi</taxon>
        <taxon>Dikarya</taxon>
        <taxon>Basidiomycota</taxon>
        <taxon>Agaricomycotina</taxon>
        <taxon>Dacrymycetes</taxon>
        <taxon>Dacrymycetales</taxon>
        <taxon>Dacrymycetaceae</taxon>
        <taxon>Calocera</taxon>
    </lineage>
</organism>
<keyword evidence="3" id="KW-1185">Reference proteome</keyword>
<dbReference type="Proteomes" id="UP000076738">
    <property type="component" value="Unassembled WGS sequence"/>
</dbReference>
<dbReference type="AlphaFoldDB" id="A0A167QYY9"/>
<evidence type="ECO:0000256" key="1">
    <source>
        <dbReference type="SAM" id="MobiDB-lite"/>
    </source>
</evidence>
<accession>A0A167QYY9</accession>
<dbReference type="STRING" id="1330018.A0A167QYY9"/>
<dbReference type="Pfam" id="PF09507">
    <property type="entry name" value="CDC27"/>
    <property type="match status" value="1"/>
</dbReference>
<name>A0A167QYY9_CALVF</name>
<feature type="compositionally biased region" description="Basic and acidic residues" evidence="1">
    <location>
        <begin position="67"/>
        <end position="79"/>
    </location>
</feature>